<reference evidence="10 11" key="1">
    <citation type="submission" date="2024-08" db="EMBL/GenBank/DDBJ databases">
        <title>Gnathostoma spinigerum genome.</title>
        <authorList>
            <person name="Gonzalez-Bertolin B."/>
            <person name="Monzon S."/>
            <person name="Zaballos A."/>
            <person name="Jimenez P."/>
            <person name="Dekumyoy P."/>
            <person name="Varona S."/>
            <person name="Cuesta I."/>
            <person name="Sumanam S."/>
            <person name="Adisakwattana P."/>
            <person name="Gasser R.B."/>
            <person name="Hernandez-Gonzalez A."/>
            <person name="Young N.D."/>
            <person name="Perteguer M.J."/>
        </authorList>
    </citation>
    <scope>NUCLEOTIDE SEQUENCE [LARGE SCALE GENOMIC DNA]</scope>
    <source>
        <strain evidence="10">AL3</strain>
        <tissue evidence="10">Liver</tissue>
    </source>
</reference>
<comment type="pathway">
    <text evidence="1">Protein modification; protein ubiquitination.</text>
</comment>
<dbReference type="GO" id="GO:0008270">
    <property type="term" value="F:zinc ion binding"/>
    <property type="evidence" value="ECO:0007669"/>
    <property type="project" value="UniProtKB-KW"/>
</dbReference>
<dbReference type="Gene3D" id="3.10.110.10">
    <property type="entry name" value="Ubiquitin Conjugating Enzyme"/>
    <property type="match status" value="1"/>
</dbReference>
<proteinExistence type="predicted"/>
<evidence type="ECO:0000256" key="4">
    <source>
        <dbReference type="ARBA" id="ARBA00022786"/>
    </source>
</evidence>
<evidence type="ECO:0000259" key="9">
    <source>
        <dbReference type="PROSITE" id="PS50908"/>
    </source>
</evidence>
<dbReference type="InterPro" id="IPR051628">
    <property type="entry name" value="LUBAC_E3_Ligases"/>
</dbReference>
<dbReference type="CDD" id="cd23820">
    <property type="entry name" value="RWD_RNF14"/>
    <property type="match status" value="1"/>
</dbReference>
<dbReference type="PROSITE" id="PS50089">
    <property type="entry name" value="ZF_RING_2"/>
    <property type="match status" value="1"/>
</dbReference>
<evidence type="ECO:0000259" key="8">
    <source>
        <dbReference type="PROSITE" id="PS50089"/>
    </source>
</evidence>
<evidence type="ECO:0000256" key="3">
    <source>
        <dbReference type="ARBA" id="ARBA00022771"/>
    </source>
</evidence>
<dbReference type="InterPro" id="IPR017907">
    <property type="entry name" value="Znf_RING_CS"/>
</dbReference>
<keyword evidence="3 6" id="KW-0863">Zinc-finger</keyword>
<keyword evidence="2" id="KW-0479">Metal-binding</keyword>
<organism evidence="10 11">
    <name type="scientific">Gnathostoma spinigerum</name>
    <dbReference type="NCBI Taxonomy" id="75299"/>
    <lineage>
        <taxon>Eukaryota</taxon>
        <taxon>Metazoa</taxon>
        <taxon>Ecdysozoa</taxon>
        <taxon>Nematoda</taxon>
        <taxon>Chromadorea</taxon>
        <taxon>Rhabditida</taxon>
        <taxon>Spirurina</taxon>
        <taxon>Gnathostomatomorpha</taxon>
        <taxon>Gnathostomatoidea</taxon>
        <taxon>Gnathostomatidae</taxon>
        <taxon>Gnathostoma</taxon>
    </lineage>
</organism>
<dbReference type="SMART" id="SM00591">
    <property type="entry name" value="RWD"/>
    <property type="match status" value="1"/>
</dbReference>
<dbReference type="InterPro" id="IPR006575">
    <property type="entry name" value="RWD_dom"/>
</dbReference>
<dbReference type="PANTHER" id="PTHR22770">
    <property type="entry name" value="UBIQUITIN CONJUGATING ENZYME 7 INTERACTING PROTEIN-RELATED"/>
    <property type="match status" value="1"/>
</dbReference>
<dbReference type="SUPFAM" id="SSF54495">
    <property type="entry name" value="UBC-like"/>
    <property type="match status" value="1"/>
</dbReference>
<evidence type="ECO:0000256" key="2">
    <source>
        <dbReference type="ARBA" id="ARBA00022723"/>
    </source>
</evidence>
<dbReference type="AlphaFoldDB" id="A0ABD6EEB1"/>
<name>A0ABD6EEB1_9BILA</name>
<dbReference type="Gene3D" id="3.30.40.10">
    <property type="entry name" value="Zinc/RING finger domain, C3HC4 (zinc finger)"/>
    <property type="match status" value="1"/>
</dbReference>
<dbReference type="EMBL" id="JBGFUD010001066">
    <property type="protein sequence ID" value="MFH4975694.1"/>
    <property type="molecule type" value="Genomic_DNA"/>
</dbReference>
<accession>A0ABD6EEB1</accession>
<keyword evidence="11" id="KW-1185">Reference proteome</keyword>
<feature type="domain" description="RING-type" evidence="8">
    <location>
        <begin position="201"/>
        <end position="254"/>
    </location>
</feature>
<evidence type="ECO:0000256" key="1">
    <source>
        <dbReference type="ARBA" id="ARBA00004906"/>
    </source>
</evidence>
<evidence type="ECO:0000256" key="7">
    <source>
        <dbReference type="SAM" id="MobiDB-lite"/>
    </source>
</evidence>
<dbReference type="InterPro" id="IPR013083">
    <property type="entry name" value="Znf_RING/FYVE/PHD"/>
</dbReference>
<feature type="domain" description="RWD" evidence="9">
    <location>
        <begin position="21"/>
        <end position="143"/>
    </location>
</feature>
<dbReference type="Pfam" id="PF05773">
    <property type="entry name" value="RWD"/>
    <property type="match status" value="1"/>
</dbReference>
<keyword evidence="5" id="KW-0862">Zinc</keyword>
<sequence>MAECSASGLAENFNDDREQDDELTAIESIYSDKPERLTYSRSKDDKNVVKGKLIIYFSKLEESLKLLPNGATVRHLPPLTLSFELPGDYPSLSPPLYQFDAVWMTRILEAKLRNLLDQEWKDYRGMPILFSWIQLLENYINNEVKSFHSLDLESIVDEQDKRSEIDSKKPRAKTSKQVLEEFLRYDEKAEKEEFEKSWYECLVCGEIKSGKESGQFHPCGHVFCLECISACYHQRLKDSSIKTFDCLAYDCENCASQALLRHVLGTDEYERYDKLLLEKALYNMNDVVPCPRLVCGGPATIDISDSNAEVE</sequence>
<comment type="caution">
    <text evidence="10">The sequence shown here is derived from an EMBL/GenBank/DDBJ whole genome shotgun (WGS) entry which is preliminary data.</text>
</comment>
<gene>
    <name evidence="10" type="ORF">AB6A40_002403</name>
</gene>
<keyword evidence="4" id="KW-0833">Ubl conjugation pathway</keyword>
<dbReference type="InterPro" id="IPR001841">
    <property type="entry name" value="Znf_RING"/>
</dbReference>
<dbReference type="PROSITE" id="PS50908">
    <property type="entry name" value="RWD"/>
    <property type="match status" value="1"/>
</dbReference>
<protein>
    <submittedName>
        <fullName evidence="10">Uncharacterized protein</fullName>
    </submittedName>
</protein>
<dbReference type="PANTHER" id="PTHR22770:SF13">
    <property type="entry name" value="RING-TYPE DOMAIN-CONTAINING PROTEIN"/>
    <property type="match status" value="1"/>
</dbReference>
<evidence type="ECO:0000313" key="11">
    <source>
        <dbReference type="Proteomes" id="UP001608902"/>
    </source>
</evidence>
<dbReference type="Proteomes" id="UP001608902">
    <property type="component" value="Unassembled WGS sequence"/>
</dbReference>
<evidence type="ECO:0000313" key="10">
    <source>
        <dbReference type="EMBL" id="MFH4975694.1"/>
    </source>
</evidence>
<dbReference type="InterPro" id="IPR016135">
    <property type="entry name" value="UBQ-conjugating_enzyme/RWD"/>
</dbReference>
<evidence type="ECO:0000256" key="6">
    <source>
        <dbReference type="PROSITE-ProRule" id="PRU00175"/>
    </source>
</evidence>
<dbReference type="PROSITE" id="PS00518">
    <property type="entry name" value="ZF_RING_1"/>
    <property type="match status" value="1"/>
</dbReference>
<feature type="region of interest" description="Disordered" evidence="7">
    <location>
        <begin position="1"/>
        <end position="20"/>
    </location>
</feature>
<evidence type="ECO:0000256" key="5">
    <source>
        <dbReference type="ARBA" id="ARBA00022833"/>
    </source>
</evidence>
<dbReference type="SUPFAM" id="SSF57850">
    <property type="entry name" value="RING/U-box"/>
    <property type="match status" value="1"/>
</dbReference>